<evidence type="ECO:0000313" key="13">
    <source>
        <dbReference type="Proteomes" id="UP000594454"/>
    </source>
</evidence>
<dbReference type="InterPro" id="IPR001254">
    <property type="entry name" value="Trypsin_dom"/>
</dbReference>
<evidence type="ECO:0000256" key="1">
    <source>
        <dbReference type="ARBA" id="ARBA00004613"/>
    </source>
</evidence>
<dbReference type="PANTHER" id="PTHR24260">
    <property type="match status" value="1"/>
</dbReference>
<dbReference type="FunFam" id="2.40.10.10:FF:000146">
    <property type="entry name" value="Serine protease 53"/>
    <property type="match status" value="1"/>
</dbReference>
<dbReference type="EMBL" id="LR899014">
    <property type="protein sequence ID" value="CAD7092478.1"/>
    <property type="molecule type" value="Genomic_DNA"/>
</dbReference>
<dbReference type="OMA" id="HEWMEDH"/>
<dbReference type="PROSITE" id="PS50240">
    <property type="entry name" value="TRYPSIN_DOM"/>
    <property type="match status" value="1"/>
</dbReference>
<dbReference type="InParanoid" id="A0A7R8Z200"/>
<accession>A0A7R8Z200</accession>
<feature type="compositionally biased region" description="Polar residues" evidence="9">
    <location>
        <begin position="389"/>
        <end position="409"/>
    </location>
</feature>
<dbReference type="InterPro" id="IPR051333">
    <property type="entry name" value="CLIP_Serine_Protease"/>
</dbReference>
<dbReference type="InterPro" id="IPR031986">
    <property type="entry name" value="GD_N"/>
</dbReference>
<evidence type="ECO:0000259" key="11">
    <source>
        <dbReference type="PROSITE" id="PS50240"/>
    </source>
</evidence>
<reference evidence="12 13" key="1">
    <citation type="submission" date="2020-11" db="EMBL/GenBank/DDBJ databases">
        <authorList>
            <person name="Wallbank WR R."/>
            <person name="Pardo Diaz C."/>
            <person name="Kozak K."/>
            <person name="Martin S."/>
            <person name="Jiggins C."/>
            <person name="Moest M."/>
            <person name="Warren A I."/>
            <person name="Generalovic N T."/>
            <person name="Byers J.R.P. K."/>
            <person name="Montejo-Kovacevich G."/>
            <person name="Yen C E."/>
        </authorList>
    </citation>
    <scope>NUCLEOTIDE SEQUENCE [LARGE SCALE GENOMIC DNA]</scope>
</reference>
<sequence>MGYVRYTRKLLCVDLTSILIFLLLLIHAPGQNVPQSPCPELFQYRFDGTEWFGLLSLKGLQLGQAIRINMNLSLRGKLPTTYPGALEIYSSREDALQAIIASKPVLYRVRLPVQQPLPRVTQILYNNRVICTGPADYGPILTSIKLEHTLHTQLAAQQLASQSPAPVYQIYVPDSGVSGTFDVQTVPNVNQRDENYNRYEVTNNQRLPTSDTNRQPTPQVSSVPIYSEPARRPFRPLPAPVDAIPSPSREEVYQNNYDQITRRPAQTSVDSFNTPQRGEVYERPIQQPTRQTTTTKPPPRRNPPRTSSSSVSSSNTNRRPSSSNQQSQLTGSKTQQSSSNQQYSSSQQRQPSTTRRPSSSSQQRPSSSSSQSQSSSQQQHSPPNRRESNPQSASQLQSTSNNRQSSGDSEPSKLAAINKICGMTDSKFNVRPLVVGGDDVKRGTWPWLAAIYINSPTSLSFQCGGNLITNRLVLTSGHCFYLNHKKYTASDVIVFLGRHNILSWEEKGFVSSSVDGVYIHPDYKHDALSFDADIAIVLMKNEVRFTEYIRPVCLWPRRSTTDDIVGERGVVVGWGRNEAGQSVSSVPKRIETTIVSDLDCIRSNEQFRLLTSNRTFCAGDKNGNGPCTGDSGGGLMIYRSKKFWLRGTVSASLLDASRHSCNLNEYVVYVDISRFLDWIKSFMLL</sequence>
<evidence type="ECO:0000256" key="10">
    <source>
        <dbReference type="SAM" id="SignalP"/>
    </source>
</evidence>
<feature type="region of interest" description="Disordered" evidence="9">
    <location>
        <begin position="182"/>
        <end position="412"/>
    </location>
</feature>
<dbReference type="InterPro" id="IPR001314">
    <property type="entry name" value="Peptidase_S1A"/>
</dbReference>
<feature type="compositionally biased region" description="Low complexity" evidence="9">
    <location>
        <begin position="335"/>
        <end position="382"/>
    </location>
</feature>
<evidence type="ECO:0000256" key="2">
    <source>
        <dbReference type="ARBA" id="ARBA00022525"/>
    </source>
</evidence>
<dbReference type="GO" id="GO:0006508">
    <property type="term" value="P:proteolysis"/>
    <property type="evidence" value="ECO:0007669"/>
    <property type="project" value="UniProtKB-KW"/>
</dbReference>
<dbReference type="InterPro" id="IPR009003">
    <property type="entry name" value="Peptidase_S1_PA"/>
</dbReference>
<dbReference type="InterPro" id="IPR043504">
    <property type="entry name" value="Peptidase_S1_PA_chymotrypsin"/>
</dbReference>
<feature type="domain" description="Peptidase S1" evidence="11">
    <location>
        <begin position="434"/>
        <end position="684"/>
    </location>
</feature>
<evidence type="ECO:0000256" key="5">
    <source>
        <dbReference type="ARBA" id="ARBA00022801"/>
    </source>
</evidence>
<organism evidence="12 13">
    <name type="scientific">Hermetia illucens</name>
    <name type="common">Black soldier fly</name>
    <dbReference type="NCBI Taxonomy" id="343691"/>
    <lineage>
        <taxon>Eukaryota</taxon>
        <taxon>Metazoa</taxon>
        <taxon>Ecdysozoa</taxon>
        <taxon>Arthropoda</taxon>
        <taxon>Hexapoda</taxon>
        <taxon>Insecta</taxon>
        <taxon>Pterygota</taxon>
        <taxon>Neoptera</taxon>
        <taxon>Endopterygota</taxon>
        <taxon>Diptera</taxon>
        <taxon>Brachycera</taxon>
        <taxon>Stratiomyomorpha</taxon>
        <taxon>Stratiomyidae</taxon>
        <taxon>Hermetiinae</taxon>
        <taxon>Hermetia</taxon>
    </lineage>
</organism>
<keyword evidence="3" id="KW-0645">Protease</keyword>
<keyword evidence="5" id="KW-0378">Hydrolase</keyword>
<proteinExistence type="predicted"/>
<dbReference type="GO" id="GO:0005576">
    <property type="term" value="C:extracellular region"/>
    <property type="evidence" value="ECO:0007669"/>
    <property type="project" value="UniProtKB-SubCell"/>
</dbReference>
<keyword evidence="2" id="KW-0964">Secreted</keyword>
<protein>
    <recommendedName>
        <fullName evidence="11">Peptidase S1 domain-containing protein</fullName>
    </recommendedName>
</protein>
<dbReference type="Gene3D" id="2.40.10.10">
    <property type="entry name" value="Trypsin-like serine proteases"/>
    <property type="match status" value="1"/>
</dbReference>
<dbReference type="FunCoup" id="A0A7R8Z200">
    <property type="interactions" value="6"/>
</dbReference>
<dbReference type="CDD" id="cd00190">
    <property type="entry name" value="Tryp_SPc"/>
    <property type="match status" value="1"/>
</dbReference>
<gene>
    <name evidence="12" type="ORF">HERILL_LOCUS14835</name>
</gene>
<dbReference type="Proteomes" id="UP000594454">
    <property type="component" value="Chromosome 6"/>
</dbReference>
<keyword evidence="13" id="KW-1185">Reference proteome</keyword>
<comment type="subcellular location">
    <subcellularLocation>
        <location evidence="1">Secreted</location>
    </subcellularLocation>
</comment>
<dbReference type="PRINTS" id="PR00722">
    <property type="entry name" value="CHYMOTRYPSIN"/>
</dbReference>
<feature type="compositionally biased region" description="Polar residues" evidence="9">
    <location>
        <begin position="253"/>
        <end position="276"/>
    </location>
</feature>
<keyword evidence="4 10" id="KW-0732">Signal</keyword>
<evidence type="ECO:0000313" key="12">
    <source>
        <dbReference type="EMBL" id="CAD7092478.1"/>
    </source>
</evidence>
<feature type="compositionally biased region" description="Low complexity" evidence="9">
    <location>
        <begin position="286"/>
        <end position="295"/>
    </location>
</feature>
<feature type="chain" id="PRO_5031254259" description="Peptidase S1 domain-containing protein" evidence="10">
    <location>
        <begin position="31"/>
        <end position="685"/>
    </location>
</feature>
<dbReference type="Pfam" id="PF16030">
    <property type="entry name" value="GD_N"/>
    <property type="match status" value="1"/>
</dbReference>
<feature type="compositionally biased region" description="Low complexity" evidence="9">
    <location>
        <begin position="304"/>
        <end position="328"/>
    </location>
</feature>
<keyword evidence="8" id="KW-1015">Disulfide bond</keyword>
<dbReference type="GO" id="GO:0004252">
    <property type="term" value="F:serine-type endopeptidase activity"/>
    <property type="evidence" value="ECO:0007669"/>
    <property type="project" value="InterPro"/>
</dbReference>
<evidence type="ECO:0000256" key="9">
    <source>
        <dbReference type="SAM" id="MobiDB-lite"/>
    </source>
</evidence>
<feature type="compositionally biased region" description="Polar residues" evidence="9">
    <location>
        <begin position="200"/>
        <end position="224"/>
    </location>
</feature>
<dbReference type="AlphaFoldDB" id="A0A7R8Z200"/>
<evidence type="ECO:0000256" key="3">
    <source>
        <dbReference type="ARBA" id="ARBA00022670"/>
    </source>
</evidence>
<dbReference type="OrthoDB" id="238681at2759"/>
<feature type="signal peptide" evidence="10">
    <location>
        <begin position="1"/>
        <end position="30"/>
    </location>
</feature>
<dbReference type="Pfam" id="PF00089">
    <property type="entry name" value="Trypsin"/>
    <property type="match status" value="1"/>
</dbReference>
<evidence type="ECO:0000256" key="4">
    <source>
        <dbReference type="ARBA" id="ARBA00022729"/>
    </source>
</evidence>
<evidence type="ECO:0000256" key="8">
    <source>
        <dbReference type="ARBA" id="ARBA00023157"/>
    </source>
</evidence>
<dbReference type="PANTHER" id="PTHR24260:SF143">
    <property type="entry name" value="SERINE PROTEASE GD-LIKE PROTEIN"/>
    <property type="match status" value="1"/>
</dbReference>
<evidence type="ECO:0000256" key="7">
    <source>
        <dbReference type="ARBA" id="ARBA00023145"/>
    </source>
</evidence>
<evidence type="ECO:0000256" key="6">
    <source>
        <dbReference type="ARBA" id="ARBA00022825"/>
    </source>
</evidence>
<keyword evidence="6" id="KW-0720">Serine protease</keyword>
<dbReference type="SUPFAM" id="SSF50494">
    <property type="entry name" value="Trypsin-like serine proteases"/>
    <property type="match status" value="1"/>
</dbReference>
<name>A0A7R8Z200_HERIL</name>
<dbReference type="SMART" id="SM00020">
    <property type="entry name" value="Tryp_SPc"/>
    <property type="match status" value="1"/>
</dbReference>
<keyword evidence="7" id="KW-0865">Zymogen</keyword>